<evidence type="ECO:0000313" key="3">
    <source>
        <dbReference type="Proteomes" id="UP000027135"/>
    </source>
</evidence>
<dbReference type="InParanoid" id="A0A067QZ95"/>
<dbReference type="STRING" id="136037.A0A067QZ95"/>
<dbReference type="Pfam" id="PF13417">
    <property type="entry name" value="GST_N_3"/>
    <property type="match status" value="1"/>
</dbReference>
<gene>
    <name evidence="2" type="ORF">L798_10284</name>
</gene>
<proteinExistence type="predicted"/>
<dbReference type="PROSITE" id="PS50404">
    <property type="entry name" value="GST_NTER"/>
    <property type="match status" value="1"/>
</dbReference>
<dbReference type="SUPFAM" id="SSF52833">
    <property type="entry name" value="Thioredoxin-like"/>
    <property type="match status" value="1"/>
</dbReference>
<dbReference type="PANTHER" id="PTHR43917">
    <property type="match status" value="1"/>
</dbReference>
<dbReference type="EMBL" id="KK852817">
    <property type="protein sequence ID" value="KDR15741.1"/>
    <property type="molecule type" value="Genomic_DNA"/>
</dbReference>
<evidence type="ECO:0000313" key="2">
    <source>
        <dbReference type="EMBL" id="KDR15741.1"/>
    </source>
</evidence>
<dbReference type="OMA" id="TIMSQYS"/>
<sequence>MTVLLKLYGSLLSQPSRAVELFLSINKIPYQSILINVLKEDHKSDKFLKLNPFNKIPVIDDDGFVLKERYVEETNGRFGKQQLTIMSQYSSANSVSP</sequence>
<reference evidence="2 3" key="1">
    <citation type="journal article" date="2014" name="Nat. Commun.">
        <title>Molecular traces of alternative social organization in a termite genome.</title>
        <authorList>
            <person name="Terrapon N."/>
            <person name="Li C."/>
            <person name="Robertson H.M."/>
            <person name="Ji L."/>
            <person name="Meng X."/>
            <person name="Booth W."/>
            <person name="Chen Z."/>
            <person name="Childers C.P."/>
            <person name="Glastad K.M."/>
            <person name="Gokhale K."/>
            <person name="Gowin J."/>
            <person name="Gronenberg W."/>
            <person name="Hermansen R.A."/>
            <person name="Hu H."/>
            <person name="Hunt B.G."/>
            <person name="Huylmans A.K."/>
            <person name="Khalil S.M."/>
            <person name="Mitchell R.D."/>
            <person name="Munoz-Torres M.C."/>
            <person name="Mustard J.A."/>
            <person name="Pan H."/>
            <person name="Reese J.T."/>
            <person name="Scharf M.E."/>
            <person name="Sun F."/>
            <person name="Vogel H."/>
            <person name="Xiao J."/>
            <person name="Yang W."/>
            <person name="Yang Z."/>
            <person name="Yang Z."/>
            <person name="Zhou J."/>
            <person name="Zhu J."/>
            <person name="Brent C.S."/>
            <person name="Elsik C.G."/>
            <person name="Goodisman M.A."/>
            <person name="Liberles D.A."/>
            <person name="Roe R.M."/>
            <person name="Vargo E.L."/>
            <person name="Vilcinskas A."/>
            <person name="Wang J."/>
            <person name="Bornberg-Bauer E."/>
            <person name="Korb J."/>
            <person name="Zhang G."/>
            <person name="Liebig J."/>
        </authorList>
    </citation>
    <scope>NUCLEOTIDE SEQUENCE [LARGE SCALE GENOMIC DNA]</scope>
    <source>
        <tissue evidence="2">Whole organism</tissue>
    </source>
</reference>
<organism evidence="2 3">
    <name type="scientific">Zootermopsis nevadensis</name>
    <name type="common">Dampwood termite</name>
    <dbReference type="NCBI Taxonomy" id="136037"/>
    <lineage>
        <taxon>Eukaryota</taxon>
        <taxon>Metazoa</taxon>
        <taxon>Ecdysozoa</taxon>
        <taxon>Arthropoda</taxon>
        <taxon>Hexapoda</taxon>
        <taxon>Insecta</taxon>
        <taxon>Pterygota</taxon>
        <taxon>Neoptera</taxon>
        <taxon>Polyneoptera</taxon>
        <taxon>Dictyoptera</taxon>
        <taxon>Blattodea</taxon>
        <taxon>Blattoidea</taxon>
        <taxon>Termitoidae</taxon>
        <taxon>Termopsidae</taxon>
        <taxon>Zootermopsis</taxon>
    </lineage>
</organism>
<keyword evidence="3" id="KW-1185">Reference proteome</keyword>
<dbReference type="InterPro" id="IPR036249">
    <property type="entry name" value="Thioredoxin-like_sf"/>
</dbReference>
<dbReference type="InterPro" id="IPR004045">
    <property type="entry name" value="Glutathione_S-Trfase_N"/>
</dbReference>
<dbReference type="eggNOG" id="KOG0867">
    <property type="taxonomic scope" value="Eukaryota"/>
</dbReference>
<dbReference type="GO" id="GO:0016740">
    <property type="term" value="F:transferase activity"/>
    <property type="evidence" value="ECO:0007669"/>
    <property type="project" value="UniProtKB-KW"/>
</dbReference>
<feature type="domain" description="GST N-terminal" evidence="1">
    <location>
        <begin position="3"/>
        <end position="79"/>
    </location>
</feature>
<dbReference type="Proteomes" id="UP000027135">
    <property type="component" value="Unassembled WGS sequence"/>
</dbReference>
<name>A0A067QZ95_ZOONE</name>
<dbReference type="InterPro" id="IPR051369">
    <property type="entry name" value="GST_Theta"/>
</dbReference>
<keyword evidence="2" id="KW-0808">Transferase</keyword>
<evidence type="ECO:0000259" key="1">
    <source>
        <dbReference type="PROSITE" id="PS50404"/>
    </source>
</evidence>
<dbReference type="AlphaFoldDB" id="A0A067QZ95"/>
<protein>
    <submittedName>
        <fullName evidence="2">Glutathione S-transferase theta-2</fullName>
    </submittedName>
</protein>
<accession>A0A067QZ95</accession>
<dbReference type="PANTHER" id="PTHR43917:SF8">
    <property type="entry name" value="GH16740P-RELATED"/>
    <property type="match status" value="1"/>
</dbReference>
<dbReference type="Gene3D" id="3.40.30.10">
    <property type="entry name" value="Glutaredoxin"/>
    <property type="match status" value="1"/>
</dbReference>